<evidence type="ECO:0000313" key="3">
    <source>
        <dbReference type="Proteomes" id="UP000299102"/>
    </source>
</evidence>
<organism evidence="2 3">
    <name type="scientific">Eumeta variegata</name>
    <name type="common">Bagworm moth</name>
    <name type="synonym">Eumeta japonica</name>
    <dbReference type="NCBI Taxonomy" id="151549"/>
    <lineage>
        <taxon>Eukaryota</taxon>
        <taxon>Metazoa</taxon>
        <taxon>Ecdysozoa</taxon>
        <taxon>Arthropoda</taxon>
        <taxon>Hexapoda</taxon>
        <taxon>Insecta</taxon>
        <taxon>Pterygota</taxon>
        <taxon>Neoptera</taxon>
        <taxon>Endopterygota</taxon>
        <taxon>Lepidoptera</taxon>
        <taxon>Glossata</taxon>
        <taxon>Ditrysia</taxon>
        <taxon>Tineoidea</taxon>
        <taxon>Psychidae</taxon>
        <taxon>Oiketicinae</taxon>
        <taxon>Eumeta</taxon>
    </lineage>
</organism>
<dbReference type="Proteomes" id="UP000299102">
    <property type="component" value="Unassembled WGS sequence"/>
</dbReference>
<dbReference type="AlphaFoldDB" id="A0A4C1SSL7"/>
<sequence>MDSDSLEIVEEEQLIDKLPLDAYALQNIFNDRDESVSSAVLTAEDLLKELLEKIVEDDKAEESVHSVLVTVENLIENAFSNYLSRNVTVHFKTLQTVLLVIANQLQVLKRQIKLDLGNITSEELMNIKATVSITQLNVHTQQVPKKKMRKAVPQKKCKVCNQKRTCLSCLGDVKEKGRYDKKKKEKVLVGKCSDYIYNAIDRNIRNSFYSPTLVFFSRSWFSSQDLYGNSMVTVAELADLEEYVQLLEDTALDAESKQISELAIKLQAAEAELQRMNDKATTLCEMQRLRREIVTTQLYKIYLSKKLAETPDPNESMIAEIEAVVAAYVSKINSFDSIVSLKMSEFQEELHEMQHALETNLELIAEAMSNPSGHEQAYSELYGRCRKVQLEVQALDLAQQELEEFQRSLVVDLEKSICAWKISLRNELIEIYRILLGKNTVEQDAPSYFAVARWYTLNVEEYPPKTIFAPVAQQRELDDKMEKSQVDAVREDIIQLMLNLQNRAEQLQGIVGDLRLPVGKSRLARDDDCFSCSAPPFLSN</sequence>
<gene>
    <name evidence="2" type="ORF">EVAR_6478_1</name>
</gene>
<keyword evidence="3" id="KW-1185">Reference proteome</keyword>
<name>A0A4C1SSL7_EUMVA</name>
<feature type="coiled-coil region" evidence="1">
    <location>
        <begin position="237"/>
        <end position="286"/>
    </location>
</feature>
<evidence type="ECO:0000313" key="2">
    <source>
        <dbReference type="EMBL" id="GBP04238.1"/>
    </source>
</evidence>
<accession>A0A4C1SSL7</accession>
<comment type="caution">
    <text evidence="2">The sequence shown here is derived from an EMBL/GenBank/DDBJ whole genome shotgun (WGS) entry which is preliminary data.</text>
</comment>
<protein>
    <submittedName>
        <fullName evidence="2">Uncharacterized protein</fullName>
    </submittedName>
</protein>
<evidence type="ECO:0000256" key="1">
    <source>
        <dbReference type="SAM" id="Coils"/>
    </source>
</evidence>
<keyword evidence="1" id="KW-0175">Coiled coil</keyword>
<dbReference type="EMBL" id="BGZK01000013">
    <property type="protein sequence ID" value="GBP04238.1"/>
    <property type="molecule type" value="Genomic_DNA"/>
</dbReference>
<proteinExistence type="predicted"/>
<dbReference type="OrthoDB" id="5981048at2759"/>
<reference evidence="2 3" key="1">
    <citation type="journal article" date="2019" name="Commun. Biol.">
        <title>The bagworm genome reveals a unique fibroin gene that provides high tensile strength.</title>
        <authorList>
            <person name="Kono N."/>
            <person name="Nakamura H."/>
            <person name="Ohtoshi R."/>
            <person name="Tomita M."/>
            <person name="Numata K."/>
            <person name="Arakawa K."/>
        </authorList>
    </citation>
    <scope>NUCLEOTIDE SEQUENCE [LARGE SCALE GENOMIC DNA]</scope>
</reference>